<comment type="caution">
    <text evidence="1">The sequence shown here is derived from an EMBL/GenBank/DDBJ whole genome shotgun (WGS) entry which is preliminary data.</text>
</comment>
<dbReference type="Proteomes" id="UP000467124">
    <property type="component" value="Unassembled WGS sequence"/>
</dbReference>
<proteinExistence type="predicted"/>
<dbReference type="GeneID" id="91392252"/>
<reference evidence="1 2" key="1">
    <citation type="journal article" date="2019" name="Nat. Commun.">
        <title>The antimicrobial potential of Streptomyces from insect microbiomes.</title>
        <authorList>
            <person name="Chevrette M.G."/>
            <person name="Carlson C.M."/>
            <person name="Ortega H.E."/>
            <person name="Thomas C."/>
            <person name="Ananiev G.E."/>
            <person name="Barns K.J."/>
            <person name="Book A.J."/>
            <person name="Cagnazzo J."/>
            <person name="Carlos C."/>
            <person name="Flanigan W."/>
            <person name="Grubbs K.J."/>
            <person name="Horn H.A."/>
            <person name="Hoffmann F.M."/>
            <person name="Klassen J.L."/>
            <person name="Knack J.J."/>
            <person name="Lewin G.R."/>
            <person name="McDonald B.R."/>
            <person name="Muller L."/>
            <person name="Melo W.G.P."/>
            <person name="Pinto-Tomas A.A."/>
            <person name="Schmitz A."/>
            <person name="Wendt-Pienkowski E."/>
            <person name="Wildman S."/>
            <person name="Zhao M."/>
            <person name="Zhang F."/>
            <person name="Bugni T.S."/>
            <person name="Andes D.R."/>
            <person name="Pupo M.T."/>
            <person name="Currie C.R."/>
        </authorList>
    </citation>
    <scope>NUCLEOTIDE SEQUENCE [LARGE SCALE GENOMIC DNA]</scope>
    <source>
        <strain evidence="1 2">SID5840</strain>
    </source>
</reference>
<organism evidence="1 2">
    <name type="scientific">Nocardiopsis alba</name>
    <dbReference type="NCBI Taxonomy" id="53437"/>
    <lineage>
        <taxon>Bacteria</taxon>
        <taxon>Bacillati</taxon>
        <taxon>Actinomycetota</taxon>
        <taxon>Actinomycetes</taxon>
        <taxon>Streptosporangiales</taxon>
        <taxon>Nocardiopsidaceae</taxon>
        <taxon>Nocardiopsis</taxon>
    </lineage>
</organism>
<name>A0A7K2INC9_9ACTN</name>
<protein>
    <submittedName>
        <fullName evidence="1">Uncharacterized protein</fullName>
    </submittedName>
</protein>
<evidence type="ECO:0000313" key="1">
    <source>
        <dbReference type="EMBL" id="MYR31347.1"/>
    </source>
</evidence>
<sequence length="226" mass="24741">MEGALPLIALVAVVVSAGVITVAAHFRQERVAELRGWAREHDWDYVEQHPSPLADATLPRELRAPGVRARHVLTGRRGRHLVTLFELDRPSGRGGDGPAPRPHRIVAVRAPGPGAELEIHRRDLSRTVSFDGRGEPEEIDRAFAGAFHTSGDDERFARAVLTRGTVAWLLSDCRSRSLPVRFSGGHVLTWAPMRLDPARALTAADYLIDLVDRIPGRAWGLNTAGS</sequence>
<dbReference type="EMBL" id="WWHY01000001">
    <property type="protein sequence ID" value="MYR31347.1"/>
    <property type="molecule type" value="Genomic_DNA"/>
</dbReference>
<evidence type="ECO:0000313" key="2">
    <source>
        <dbReference type="Proteomes" id="UP000467124"/>
    </source>
</evidence>
<dbReference type="AlphaFoldDB" id="A0A7K2INC9"/>
<dbReference type="RefSeq" id="WP_042283650.1">
    <property type="nucleotide sequence ID" value="NZ_BAZE01000007.1"/>
</dbReference>
<gene>
    <name evidence="1" type="ORF">GTW20_03450</name>
</gene>
<accession>A0A7K2INC9</accession>